<reference evidence="7" key="1">
    <citation type="journal article" date="2009" name="Appl. Environ. Microbiol.">
        <title>Identification and functional analysis of the gene cluster for L-arabinose utilization in Corynebacterium glutamicum.</title>
        <authorList>
            <person name="Kawaguchi H."/>
            <person name="Sasaki M."/>
            <person name="Vertes A.A."/>
            <person name="Inui M."/>
            <person name="Yukawa H."/>
        </authorList>
    </citation>
    <scope>NUCLEOTIDE SEQUENCE</scope>
    <source>
        <strain evidence="7">ATCC 31831</strain>
    </source>
</reference>
<evidence type="ECO:0000259" key="5">
    <source>
        <dbReference type="Pfam" id="PF00370"/>
    </source>
</evidence>
<organism evidence="7">
    <name type="scientific">Corynebacterium glutamicum</name>
    <name type="common">Brevibacterium saccharolyticum</name>
    <dbReference type="NCBI Taxonomy" id="1718"/>
    <lineage>
        <taxon>Bacteria</taxon>
        <taxon>Bacillati</taxon>
        <taxon>Actinomycetota</taxon>
        <taxon>Actinomycetes</taxon>
        <taxon>Mycobacteriales</taxon>
        <taxon>Corynebacteriaceae</taxon>
        <taxon>Corynebacterium</taxon>
    </lineage>
</organism>
<evidence type="ECO:0000256" key="4">
    <source>
        <dbReference type="ARBA" id="ARBA00022777"/>
    </source>
</evidence>
<dbReference type="SUPFAM" id="SSF53067">
    <property type="entry name" value="Actin-like ATPase domain"/>
    <property type="match status" value="2"/>
</dbReference>
<dbReference type="Pfam" id="PF02782">
    <property type="entry name" value="FGGY_C"/>
    <property type="match status" value="1"/>
</dbReference>
<sequence>MLAITPIRSSALKCDPKRRTHGVIKEPNGVESMENRMDPRSVSWTVHAADLISQGRVTLGIEFGSTRIKACAVLPDGTPAVTGSHEWQNTLVDGHWSYSLEDVWAGVQDCFNDLVLNSERKFGVRPMSFLAIGISAMMHGYLAFAENGRQLVPFRTWRDTYTGRAAATLTEKFGVNIPHRWSVAHYYEAILDKEEHVPEVSFLTTLAGYVHWKLTGEKVLGVGDAAGMFPIDSETGDFNVTMLDTLTGLVAEHGVTVPFRQLLPDVLPAGRVAGELTEEGALLLDTSGKLKSGIRFCPPEGDAGTGMVATNAVRPRTGNVSVGTSIFAMIVMEGAVASHPEIDPVTTPEGHPVAMVHCNNGAQELSNWIELFSEVALAFGKFKINSIDEVYGAILTEALHADADGGGLLTYNFVSGEPVAGLKAGRPLLVRTPEANLSLANFMRVQLYSAFATLAMGMQILARDGVEVDALYAHGGVFRTAGVAQRILAAALDTPVGLARSASEGGPWGIALLALFLDAEEDSLADFLDHRIFTDAVVELKAPEARDVAGFNIYLERFRRALPLEDAAVSALPIEN</sequence>
<keyword evidence="3" id="KW-0808">Transferase</keyword>
<evidence type="ECO:0000256" key="2">
    <source>
        <dbReference type="ARBA" id="ARBA00022629"/>
    </source>
</evidence>
<proteinExistence type="inferred from homology"/>
<dbReference type="InterPro" id="IPR043129">
    <property type="entry name" value="ATPase_NBD"/>
</dbReference>
<feature type="domain" description="Carbohydrate kinase FGGY C-terminal" evidence="6">
    <location>
        <begin position="319"/>
        <end position="515"/>
    </location>
</feature>
<dbReference type="InterPro" id="IPR018484">
    <property type="entry name" value="FGGY_N"/>
</dbReference>
<dbReference type="PANTHER" id="PTHR43095">
    <property type="entry name" value="SUGAR KINASE"/>
    <property type="match status" value="1"/>
</dbReference>
<dbReference type="InterPro" id="IPR050406">
    <property type="entry name" value="FGGY_Carb_Kinase"/>
</dbReference>
<dbReference type="PANTHER" id="PTHR43095:SF5">
    <property type="entry name" value="XYLULOSE KINASE"/>
    <property type="match status" value="1"/>
</dbReference>
<dbReference type="GO" id="GO:0016301">
    <property type="term" value="F:kinase activity"/>
    <property type="evidence" value="ECO:0007669"/>
    <property type="project" value="UniProtKB-KW"/>
</dbReference>
<evidence type="ECO:0000313" key="7">
    <source>
        <dbReference type="EMBL" id="BAH60840.1"/>
    </source>
</evidence>
<feature type="domain" description="Carbohydrate kinase FGGY N-terminal" evidence="5">
    <location>
        <begin position="58"/>
        <end position="281"/>
    </location>
</feature>
<dbReference type="GO" id="GO:0042732">
    <property type="term" value="P:D-xylose metabolic process"/>
    <property type="evidence" value="ECO:0007669"/>
    <property type="project" value="UniProtKB-KW"/>
</dbReference>
<dbReference type="Gene3D" id="3.30.420.40">
    <property type="match status" value="2"/>
</dbReference>
<dbReference type="EMBL" id="AB447371">
    <property type="protein sequence ID" value="BAH60840.1"/>
    <property type="molecule type" value="Genomic_DNA"/>
</dbReference>
<dbReference type="CDD" id="cd07809">
    <property type="entry name" value="ASKHA_NBD_FGGY_BaXK-like"/>
    <property type="match status" value="1"/>
</dbReference>
<accession>C4B4W2</accession>
<dbReference type="InterPro" id="IPR018485">
    <property type="entry name" value="FGGY_C"/>
</dbReference>
<dbReference type="Pfam" id="PF00370">
    <property type="entry name" value="FGGY_N"/>
    <property type="match status" value="1"/>
</dbReference>
<evidence type="ECO:0000259" key="6">
    <source>
        <dbReference type="Pfam" id="PF02782"/>
    </source>
</evidence>
<protein>
    <submittedName>
        <fullName evidence="7">L-ribulokinase</fullName>
    </submittedName>
</protein>
<evidence type="ECO:0000256" key="3">
    <source>
        <dbReference type="ARBA" id="ARBA00022679"/>
    </source>
</evidence>
<name>C4B4W2_CORGT</name>
<keyword evidence="4 7" id="KW-0418">Kinase</keyword>
<dbReference type="AlphaFoldDB" id="C4B4W2"/>
<keyword evidence="2" id="KW-0119">Carbohydrate metabolism</keyword>
<evidence type="ECO:0000256" key="1">
    <source>
        <dbReference type="ARBA" id="ARBA00009156"/>
    </source>
</evidence>
<keyword evidence="2" id="KW-0859">Xylose metabolism</keyword>
<gene>
    <name evidence="7" type="primary">araB</name>
</gene>
<comment type="similarity">
    <text evidence="1">Belongs to the FGGY kinase family.</text>
</comment>